<feature type="region of interest" description="Disordered" evidence="1">
    <location>
        <begin position="387"/>
        <end position="406"/>
    </location>
</feature>
<dbReference type="RefSeq" id="XP_023623122.1">
    <property type="nucleotide sequence ID" value="XM_023767354.1"/>
</dbReference>
<evidence type="ECO:0000313" key="3">
    <source>
        <dbReference type="Proteomes" id="UP000225277"/>
    </source>
</evidence>
<dbReference type="STRING" id="112498.A0A2D3V3Z7"/>
<feature type="compositionally biased region" description="Basic and acidic residues" evidence="1">
    <location>
        <begin position="1"/>
        <end position="10"/>
    </location>
</feature>
<organism evidence="2 3">
    <name type="scientific">Ramularia collo-cygni</name>
    <dbReference type="NCBI Taxonomy" id="112498"/>
    <lineage>
        <taxon>Eukaryota</taxon>
        <taxon>Fungi</taxon>
        <taxon>Dikarya</taxon>
        <taxon>Ascomycota</taxon>
        <taxon>Pezizomycotina</taxon>
        <taxon>Dothideomycetes</taxon>
        <taxon>Dothideomycetidae</taxon>
        <taxon>Mycosphaerellales</taxon>
        <taxon>Mycosphaerellaceae</taxon>
        <taxon>Ramularia</taxon>
    </lineage>
</organism>
<feature type="region of interest" description="Disordered" evidence="1">
    <location>
        <begin position="431"/>
        <end position="481"/>
    </location>
</feature>
<gene>
    <name evidence="2" type="ORF">RCC_02071</name>
</gene>
<feature type="region of interest" description="Disordered" evidence="1">
    <location>
        <begin position="332"/>
        <end position="361"/>
    </location>
</feature>
<keyword evidence="3" id="KW-1185">Reference proteome</keyword>
<dbReference type="Proteomes" id="UP000225277">
    <property type="component" value="Unassembled WGS sequence"/>
</dbReference>
<sequence length="625" mass="69942">MFRSKPRYDPEAFLAESPDRANRRGRQLIDNMNAFRETLQDRNADNLHFIHNQNIPSAIPPERLNALRREKPVMPASARRSGRHARAPSAEGVDELVQHLRDMDLNISQLQMLVDREVELWRLHPDKVSTYLNALNSVLEAQRNSNAEPEKCSADVPIPSEAANRREHYGRVGVPPSAHKHTSPEILHELHEHETDRKPVPIRTTGVQQPVAGSSQQAMVEAWEYEQTLFEFNAQMGAAAPQRLQQQTAIQDMLAAQAFSTENPNAELAQDRDSQYSEVTAASSFSRSHRDSKHESQDQDNFAARIMSGLFGDAPSVQKTLSELRDMLVNHPAAPHSRSDHLAPRAPASLAPSSEVRGSHENQVDIHGAVLSDEELATEEHIRDLLSSSQYDRQEKSRTSGLRRKSLALTEVGKKVAHGLSNMARSLRSRHKSMKLKAEASHDGAALAINSTDDVQSKREGKRPVRQTSSREAPASLLSPHDEDKLIREVLEQQRLMAAAAARALKDFQGSFLTECVCCGDEKNTGLSFPSRPPTDACEHAPKTCLECLDCWLASELAGKGCKALRCPDCLKEMEYEDVRRGASEKTREGYDGRLFLMALSEEPEFAWCLVCTIQWIFELMLTER</sequence>
<feature type="compositionally biased region" description="Low complexity" evidence="1">
    <location>
        <begin position="344"/>
        <end position="354"/>
    </location>
</feature>
<evidence type="ECO:0000313" key="2">
    <source>
        <dbReference type="EMBL" id="CZT16229.1"/>
    </source>
</evidence>
<name>A0A2D3V3Z7_9PEZI</name>
<accession>A0A2D3V3Z7</accession>
<feature type="region of interest" description="Disordered" evidence="1">
    <location>
        <begin position="1"/>
        <end position="20"/>
    </location>
</feature>
<feature type="compositionally biased region" description="Polar residues" evidence="1">
    <location>
        <begin position="276"/>
        <end position="286"/>
    </location>
</feature>
<proteinExistence type="predicted"/>
<protein>
    <recommendedName>
        <fullName evidence="4">RING-type domain-containing protein</fullName>
    </recommendedName>
</protein>
<feature type="compositionally biased region" description="Basic and acidic residues" evidence="1">
    <location>
        <begin position="288"/>
        <end position="297"/>
    </location>
</feature>
<feature type="region of interest" description="Disordered" evidence="1">
    <location>
        <begin position="264"/>
        <end position="298"/>
    </location>
</feature>
<reference evidence="2 3" key="1">
    <citation type="submission" date="2016-03" db="EMBL/GenBank/DDBJ databases">
        <authorList>
            <person name="Ploux O."/>
        </authorList>
    </citation>
    <scope>NUCLEOTIDE SEQUENCE [LARGE SCALE GENOMIC DNA]</scope>
    <source>
        <strain evidence="2 3">URUG2</strain>
    </source>
</reference>
<dbReference type="GeneID" id="35597294"/>
<dbReference type="EMBL" id="FJUY01000002">
    <property type="protein sequence ID" value="CZT16229.1"/>
    <property type="molecule type" value="Genomic_DNA"/>
</dbReference>
<dbReference type="OrthoDB" id="1431934at2759"/>
<evidence type="ECO:0008006" key="4">
    <source>
        <dbReference type="Google" id="ProtNLM"/>
    </source>
</evidence>
<evidence type="ECO:0000256" key="1">
    <source>
        <dbReference type="SAM" id="MobiDB-lite"/>
    </source>
</evidence>
<dbReference type="AlphaFoldDB" id="A0A2D3V3Z7"/>